<dbReference type="EMBL" id="CP060823">
    <property type="protein sequence ID" value="QNP31380.1"/>
    <property type="molecule type" value="Genomic_DNA"/>
</dbReference>
<proteinExistence type="predicted"/>
<protein>
    <submittedName>
        <fullName evidence="2">DUF3854 domain-containing protein</fullName>
    </submittedName>
</protein>
<dbReference type="RefSeq" id="WP_187707553.1">
    <property type="nucleotide sequence ID" value="NZ_CP060823.1"/>
</dbReference>
<feature type="domain" description="DUF3854" evidence="1">
    <location>
        <begin position="211"/>
        <end position="328"/>
    </location>
</feature>
<keyword evidence="2" id="KW-0614">Plasmid</keyword>
<dbReference type="InterPro" id="IPR024385">
    <property type="entry name" value="DUF3854"/>
</dbReference>
<dbReference type="PANTHER" id="PTHR34985:SF1">
    <property type="entry name" value="SLR0554 PROTEIN"/>
    <property type="match status" value="1"/>
</dbReference>
<geneLocation type="plasmid" evidence="2 3">
    <name>p-r.curvispora1</name>
</geneLocation>
<dbReference type="KEGG" id="ccur:IAR63_18045"/>
<dbReference type="AlphaFoldDB" id="A0A7H0F5R4"/>
<dbReference type="Proteomes" id="UP000516013">
    <property type="component" value="Plasmid p-r.curvispora1"/>
</dbReference>
<sequence length="1075" mass="123804">MEAKQQQLPLGLISKNESYYNTELENLARYHTIENDEDCIPLRDRKKYFPAKKNRDKREQVVEYSSYPNKLSGRHYKEFIASGISETLIKINFNRITGVNCHELLYPNSTFKHIKNVLQGGWTHVNYDILRGTDSSFKQVKLDIPSVTAEGEIKKYLCPFGLPTSIFLPKVDDVTAAKIAANYNLYYELDSVPEKWTESFPELPPIEKATFWEWVAVNSIPVYLVEGFKKTVSLLSHNQVAIGLPGVTMATIKGKRLLKPELAVFTKVPRKWVICFDQDQKDKTVRAVYKASLKIAELLTPSALGVYYLSWDNKFKGIDDFFGAGGKEVRELPHQLKPPTANSIVFDSQYLPSITEWNIPAHTNIVAVKSAYSTGKSGSFGLITSHAIAQKKFTIILCPTQSLVSMGCKRAGLPHKSQWTPEDREGVVMCIHSFNPYSAVGRVLFPWLDEFVWNGGEVEIIMDEAQTIFKSLFLENTKTMEQWRRSIIDSLAKYSIRSRFWLFDNDLDIHCVDFLKKLCKMGEIENPTDYWVINNFQNQLEQVYLFPSTNLDLKLINPQLPIGIVPYLLKTCDNMVLVQLTGQSVEGKKGLNSTLSAEEYYKKLGLSVIRIDRETVSDINHPAYDCLSNFNQFLLEQKKAGIRIVLTSPILKTGVSIEDPQEDQLFDFVVSVNTGVLSPDLVLQSLFRYRNFKVPRIIFVARRGLMLLSHGYTNNQEIYKYEQQQNRLSKQLYNCLEVEDDSDKTTNFALNEYCRLASINNMEMVQYNSVILNRITMTSNNISYFLSDNLGNNLLTLSTDEVKKELKSIKKVITQKRVQETIESPDLTHTEAQEIERSLKNKEDSLKLKKHKIKEVFKLREITAEHVMNYDLGIVLKLKLLYYSTVGYKWVKIRDERKLSGHKDRDIVRENKDVLYHKANLVNRLFSLGLKEVLDRGEISNQSPEVLQFMEQIRFLQKDIKHVLGIKFYQSPIELISLLGKMLGFKLLSIRKLKLADGERLRIYKVVSSWENGEGEYTLTLAELTDHLFSYWAQDSEIMALSHFLGSKVTKEEICYWEQQITDPRIVQYLRLKFS</sequence>
<reference evidence="2 3" key="1">
    <citation type="submission" date="2020-08" db="EMBL/GenBank/DDBJ databases">
        <title>Complete genome sequence of Raphidiopsis curvispora isolated from drinking water reservoir in South Korea.</title>
        <authorList>
            <person name="Jeong J."/>
        </authorList>
    </citation>
    <scope>NUCLEOTIDE SEQUENCE [LARGE SCALE GENOMIC DNA]</scope>
    <source>
        <strain evidence="2 3">GIHE-G1</strain>
        <plasmid evidence="2 3">p-r.curvispora1</plasmid>
    </source>
</reference>
<organism evidence="2 3">
    <name type="scientific">Cylindrospermopsis curvispora GIHE-G1</name>
    <dbReference type="NCBI Taxonomy" id="2666332"/>
    <lineage>
        <taxon>Bacteria</taxon>
        <taxon>Bacillati</taxon>
        <taxon>Cyanobacteriota</taxon>
        <taxon>Cyanophyceae</taxon>
        <taxon>Nostocales</taxon>
        <taxon>Aphanizomenonaceae</taxon>
        <taxon>Cylindrospermopsis</taxon>
    </lineage>
</organism>
<evidence type="ECO:0000259" key="1">
    <source>
        <dbReference type="Pfam" id="PF12965"/>
    </source>
</evidence>
<gene>
    <name evidence="2" type="ORF">IAR63_18045</name>
</gene>
<keyword evidence="3" id="KW-1185">Reference proteome</keyword>
<evidence type="ECO:0000313" key="2">
    <source>
        <dbReference type="EMBL" id="QNP31380.1"/>
    </source>
</evidence>
<evidence type="ECO:0000313" key="3">
    <source>
        <dbReference type="Proteomes" id="UP000516013"/>
    </source>
</evidence>
<name>A0A7H0F5R4_9CYAN</name>
<dbReference type="PANTHER" id="PTHR34985">
    <property type="entry name" value="SLR0554 PROTEIN"/>
    <property type="match status" value="1"/>
</dbReference>
<accession>A0A7H0F5R4</accession>
<dbReference type="Pfam" id="PF12965">
    <property type="entry name" value="DUF3854"/>
    <property type="match status" value="1"/>
</dbReference>